<dbReference type="EMBL" id="AEJC01000022">
    <property type="protein sequence ID" value="EKX69192.1"/>
    <property type="molecule type" value="Genomic_DNA"/>
</dbReference>
<dbReference type="RefSeq" id="WP_009294488.1">
    <property type="nucleotide sequence ID" value="NZ_AEJC01000022.1"/>
</dbReference>
<dbReference type="PATRIC" id="fig|698759.3.peg.275"/>
<evidence type="ECO:0008006" key="4">
    <source>
        <dbReference type="Google" id="ProtNLM"/>
    </source>
</evidence>
<proteinExistence type="predicted"/>
<name>L1L8D9_9ACTN</name>
<feature type="chain" id="PRO_5039184817" description="Lipoprotein" evidence="1">
    <location>
        <begin position="29"/>
        <end position="157"/>
    </location>
</feature>
<dbReference type="Pfam" id="PF19671">
    <property type="entry name" value="DUF6174"/>
    <property type="match status" value="1"/>
</dbReference>
<accession>L1L8D9</accession>
<gene>
    <name evidence="2" type="ORF">STRIP9103_05026</name>
</gene>
<dbReference type="Proteomes" id="UP000010411">
    <property type="component" value="Unassembled WGS sequence"/>
</dbReference>
<evidence type="ECO:0000313" key="3">
    <source>
        <dbReference type="Proteomes" id="UP000010411"/>
    </source>
</evidence>
<organism evidence="2 3">
    <name type="scientific">Streptomyces ipomoeae 91-03</name>
    <dbReference type="NCBI Taxonomy" id="698759"/>
    <lineage>
        <taxon>Bacteria</taxon>
        <taxon>Bacillati</taxon>
        <taxon>Actinomycetota</taxon>
        <taxon>Actinomycetes</taxon>
        <taxon>Kitasatosporales</taxon>
        <taxon>Streptomycetaceae</taxon>
        <taxon>Streptomyces</taxon>
    </lineage>
</organism>
<protein>
    <recommendedName>
        <fullName evidence="4">Lipoprotein</fullName>
    </recommendedName>
</protein>
<dbReference type="InterPro" id="IPR046172">
    <property type="entry name" value="DUF6174"/>
</dbReference>
<comment type="caution">
    <text evidence="2">The sequence shown here is derived from an EMBL/GenBank/DDBJ whole genome shotgun (WGS) entry which is preliminary data.</text>
</comment>
<keyword evidence="3" id="KW-1185">Reference proteome</keyword>
<reference evidence="2 3" key="1">
    <citation type="submission" date="2012-11" db="EMBL/GenBank/DDBJ databases">
        <authorList>
            <person name="Huguet-Tapia J.C."/>
            <person name="Durkin A.S."/>
            <person name="Pettis G.S."/>
            <person name="Badger J.H."/>
        </authorList>
    </citation>
    <scope>NUCLEOTIDE SEQUENCE [LARGE SCALE GENOMIC DNA]</scope>
    <source>
        <strain evidence="2 3">91-03</strain>
    </source>
</reference>
<keyword evidence="1" id="KW-0732">Signal</keyword>
<evidence type="ECO:0000256" key="1">
    <source>
        <dbReference type="SAM" id="SignalP"/>
    </source>
</evidence>
<dbReference type="OrthoDB" id="3296785at2"/>
<dbReference type="AlphaFoldDB" id="L1L8D9"/>
<evidence type="ECO:0000313" key="2">
    <source>
        <dbReference type="EMBL" id="EKX69192.1"/>
    </source>
</evidence>
<sequence>MTTTTAAVRAHRTLALATMTATLMWATAACGNDSPTMTAKPGEPAWQEPASYTYTLNSSEGERSLIGTFEVTVENGKVTKANGLDDSARRVVKDLPAEVPTIGDLLAEAEAAREDDADTVDIDYAADGHPTRISLDWEKNAIDDEALYVISGYAPAD</sequence>
<feature type="signal peptide" evidence="1">
    <location>
        <begin position="1"/>
        <end position="28"/>
    </location>
</feature>